<evidence type="ECO:0000313" key="4">
    <source>
        <dbReference type="EMBL" id="SFL53354.1"/>
    </source>
</evidence>
<dbReference type="InterPro" id="IPR017522">
    <property type="entry name" value="Sugar_tfrase_PEP-CTERM_Stp2"/>
</dbReference>
<dbReference type="InterPro" id="IPR028098">
    <property type="entry name" value="Glyco_trans_4-like_N"/>
</dbReference>
<dbReference type="STRING" id="758825.SAMN02982985_00552"/>
<keyword evidence="2 4" id="KW-0808">Transferase</keyword>
<name>A0A1I4IGE5_9BURK</name>
<protein>
    <submittedName>
        <fullName evidence="4">Sugar transferase, PEP-CTERM/EpsH1 system associated</fullName>
    </submittedName>
</protein>
<dbReference type="Gene3D" id="3.40.50.2000">
    <property type="entry name" value="Glycogen Phosphorylase B"/>
    <property type="match status" value="2"/>
</dbReference>
<accession>A0A1I4IGE5</accession>
<dbReference type="GO" id="GO:0016757">
    <property type="term" value="F:glycosyltransferase activity"/>
    <property type="evidence" value="ECO:0007669"/>
    <property type="project" value="UniProtKB-KW"/>
</dbReference>
<reference evidence="4 5" key="1">
    <citation type="submission" date="2016-10" db="EMBL/GenBank/DDBJ databases">
        <authorList>
            <person name="de Groot N.N."/>
        </authorList>
    </citation>
    <scope>NUCLEOTIDE SEQUENCE [LARGE SCALE GENOMIC DNA]</scope>
    <source>
        <strain evidence="4 5">ATCC 43154</strain>
    </source>
</reference>
<evidence type="ECO:0000259" key="3">
    <source>
        <dbReference type="Pfam" id="PF13439"/>
    </source>
</evidence>
<keyword evidence="5" id="KW-1185">Reference proteome</keyword>
<dbReference type="SUPFAM" id="SSF53756">
    <property type="entry name" value="UDP-Glycosyltransferase/glycogen phosphorylase"/>
    <property type="match status" value="1"/>
</dbReference>
<proteinExistence type="predicted"/>
<gene>
    <name evidence="4" type="ORF">SAMN02982985_00552</name>
</gene>
<dbReference type="OrthoDB" id="9813211at2"/>
<dbReference type="AlphaFoldDB" id="A0A1I4IGE5"/>
<dbReference type="EMBL" id="FOTW01000005">
    <property type="protein sequence ID" value="SFL53354.1"/>
    <property type="molecule type" value="Genomic_DNA"/>
</dbReference>
<dbReference type="PANTHER" id="PTHR12526:SF510">
    <property type="entry name" value="D-INOSITOL 3-PHOSPHATE GLYCOSYLTRANSFERASE"/>
    <property type="match status" value="1"/>
</dbReference>
<evidence type="ECO:0000256" key="1">
    <source>
        <dbReference type="ARBA" id="ARBA00022676"/>
    </source>
</evidence>
<dbReference type="Pfam" id="PF13692">
    <property type="entry name" value="Glyco_trans_1_4"/>
    <property type="match status" value="1"/>
</dbReference>
<dbReference type="PANTHER" id="PTHR12526">
    <property type="entry name" value="GLYCOSYLTRANSFERASE"/>
    <property type="match status" value="1"/>
</dbReference>
<sequence>MTQSEMPAVPLVVHLIYRFDCGGMETLLVERINRMPAASYRHAVVCLSDYSPAFAQRITRPGVGLHALHKRPGLSPATHLHLWRLLRRLRPAVFHSYNLSAIEYAPVALLAGVPVRVNGAHGRELGDLDGSNRKHNFLRRLMRPFYHCCYANSAAMLAWSRQVIGVRPARSRLLANGIDTERFRSRAVAAGEPVLRQFDADCIVIGTVGRIQDIKDHFGLLAAFVLLRQRAPELAPRLRLAIVGDGPLLAALRGRVDAAGLADVVWLPGARTDVPALLRGFDLFAISSLAEGTPGAALEAMACGLAVVGTRVGGIPEVVEEGVTGALVPAGDPIAMAAALQRYALAPELAAAHGAAGRERVLRHYSMGAMVSAYQQLYDQLLHVKGHVEAHTDVAALAAADPAEKKKGIESCAE</sequence>
<keyword evidence="1" id="KW-0328">Glycosyltransferase</keyword>
<dbReference type="Proteomes" id="UP000199470">
    <property type="component" value="Unassembled WGS sequence"/>
</dbReference>
<organism evidence="4 5">
    <name type="scientific">Rugamonas rubra</name>
    <dbReference type="NCBI Taxonomy" id="758825"/>
    <lineage>
        <taxon>Bacteria</taxon>
        <taxon>Pseudomonadati</taxon>
        <taxon>Pseudomonadota</taxon>
        <taxon>Betaproteobacteria</taxon>
        <taxon>Burkholderiales</taxon>
        <taxon>Oxalobacteraceae</taxon>
        <taxon>Telluria group</taxon>
        <taxon>Rugamonas</taxon>
    </lineage>
</organism>
<dbReference type="RefSeq" id="WP_093383402.1">
    <property type="nucleotide sequence ID" value="NZ_FOTW01000005.1"/>
</dbReference>
<evidence type="ECO:0000256" key="2">
    <source>
        <dbReference type="ARBA" id="ARBA00022679"/>
    </source>
</evidence>
<dbReference type="NCBIfam" id="TIGR03088">
    <property type="entry name" value="stp2"/>
    <property type="match status" value="1"/>
</dbReference>
<feature type="domain" description="Glycosyltransferase subfamily 4-like N-terminal" evidence="3">
    <location>
        <begin position="22"/>
        <end position="182"/>
    </location>
</feature>
<evidence type="ECO:0000313" key="5">
    <source>
        <dbReference type="Proteomes" id="UP000199470"/>
    </source>
</evidence>
<dbReference type="Pfam" id="PF13439">
    <property type="entry name" value="Glyco_transf_4"/>
    <property type="match status" value="1"/>
</dbReference>